<dbReference type="CDD" id="cd03354">
    <property type="entry name" value="LbH_SAT"/>
    <property type="match status" value="1"/>
</dbReference>
<dbReference type="GO" id="GO:0008652">
    <property type="term" value="P:amino acid biosynthetic process"/>
    <property type="evidence" value="ECO:0007669"/>
    <property type="project" value="UniProtKB-KW"/>
</dbReference>
<sequence>MTAINVRLPSPRKRTPVEWVTEMLCEEASYEKVYHRPLHDEPMPSVAVLAEVMDRLRGVIFPGYFGHSDVAPENMRFHIGASLDAVNRLLIDQVRRGHCFFCEIERAGTCQDCQERAERLVSEFLMRLPDIREALAEDALAAYEGDPASRSPGETIFCYPSLTALTHHRVSHELHKLGVDLIPRIISEMAHSRTGIDIHPGATIGRRFFIDHGTGTVIGETCIIGDNVRLYQGVTLGAKSFPKDEAGVLVKGNARHPIVEDDVVIYSGATVLGRITIGKGAVVGGNVWVVDDVPPGARIAQQGAGGVIIRDGAGI</sequence>
<name>A0A7C9IMQ3_9BACT</name>
<dbReference type="SUPFAM" id="SSF51161">
    <property type="entry name" value="Trimeric LpxA-like enzymes"/>
    <property type="match status" value="1"/>
</dbReference>
<dbReference type="AlphaFoldDB" id="A0A7C9IMQ3"/>
<evidence type="ECO:0000313" key="5">
    <source>
        <dbReference type="Proteomes" id="UP000482487"/>
    </source>
</evidence>
<dbReference type="NCBIfam" id="NF041874">
    <property type="entry name" value="EPS_EpsC"/>
    <property type="match status" value="1"/>
</dbReference>
<dbReference type="Gene3D" id="1.10.3130.10">
    <property type="entry name" value="serine acetyltransferase, domain 1"/>
    <property type="match status" value="1"/>
</dbReference>
<dbReference type="InterPro" id="IPR011004">
    <property type="entry name" value="Trimer_LpxA-like_sf"/>
</dbReference>
<dbReference type="InterPro" id="IPR053376">
    <property type="entry name" value="Serine_acetyltransferase"/>
</dbReference>
<evidence type="ECO:0000256" key="3">
    <source>
        <dbReference type="ARBA" id="ARBA00023315"/>
    </source>
</evidence>
<keyword evidence="1" id="KW-0028">Amino-acid biosynthesis</keyword>
<accession>A0A7C9IMQ3</accession>
<evidence type="ECO:0000313" key="4">
    <source>
        <dbReference type="EMBL" id="MYL84761.1"/>
    </source>
</evidence>
<reference evidence="4 5" key="1">
    <citation type="submission" date="2020-01" db="EMBL/GenBank/DDBJ databases">
        <title>Genome sequence of Desulfovibrio aerotolerans DSM 16695(T).</title>
        <authorList>
            <person name="Karnachuk O."/>
            <person name="Avakyan M."/>
            <person name="Mardanov A."/>
            <person name="Kadnikov V."/>
            <person name="Ravin N."/>
        </authorList>
    </citation>
    <scope>NUCLEOTIDE SEQUENCE [LARGE SCALE GENOMIC DNA]</scope>
    <source>
        <strain evidence="4 5">DSM 16695</strain>
    </source>
</reference>
<dbReference type="EMBL" id="WVUD01000041">
    <property type="protein sequence ID" value="MYL84761.1"/>
    <property type="molecule type" value="Genomic_DNA"/>
</dbReference>
<gene>
    <name evidence="4" type="ORF">GTA51_16735</name>
</gene>
<dbReference type="FunFam" id="2.160.10.10:FF:000015">
    <property type="entry name" value="Serine acetyltransferase, plasmid"/>
    <property type="match status" value="1"/>
</dbReference>
<dbReference type="PANTHER" id="PTHR42811">
    <property type="entry name" value="SERINE ACETYLTRANSFERASE"/>
    <property type="match status" value="1"/>
</dbReference>
<organism evidence="4 5">
    <name type="scientific">Solidesulfovibrio aerotolerans</name>
    <dbReference type="NCBI Taxonomy" id="295255"/>
    <lineage>
        <taxon>Bacteria</taxon>
        <taxon>Pseudomonadati</taxon>
        <taxon>Thermodesulfobacteriota</taxon>
        <taxon>Desulfovibrionia</taxon>
        <taxon>Desulfovibrionales</taxon>
        <taxon>Desulfovibrionaceae</taxon>
        <taxon>Solidesulfovibrio</taxon>
    </lineage>
</organism>
<protein>
    <submittedName>
        <fullName evidence="4">Serine acetyltransferase</fullName>
    </submittedName>
</protein>
<evidence type="ECO:0000256" key="1">
    <source>
        <dbReference type="ARBA" id="ARBA00022605"/>
    </source>
</evidence>
<evidence type="ECO:0000256" key="2">
    <source>
        <dbReference type="ARBA" id="ARBA00022679"/>
    </source>
</evidence>
<dbReference type="InterPro" id="IPR045304">
    <property type="entry name" value="LbH_SAT"/>
</dbReference>
<proteinExistence type="predicted"/>
<keyword evidence="5" id="KW-1185">Reference proteome</keyword>
<comment type="caution">
    <text evidence="4">The sequence shown here is derived from an EMBL/GenBank/DDBJ whole genome shotgun (WGS) entry which is preliminary data.</text>
</comment>
<dbReference type="GO" id="GO:0016746">
    <property type="term" value="F:acyltransferase activity"/>
    <property type="evidence" value="ECO:0007669"/>
    <property type="project" value="UniProtKB-KW"/>
</dbReference>
<keyword evidence="3" id="KW-0012">Acyltransferase</keyword>
<dbReference type="RefSeq" id="WP_160963077.1">
    <property type="nucleotide sequence ID" value="NZ_WVUD01000041.1"/>
</dbReference>
<dbReference type="OrthoDB" id="9801456at2"/>
<dbReference type="InterPro" id="IPR042122">
    <property type="entry name" value="Ser_AcTrfase_N_sf"/>
</dbReference>
<keyword evidence="2 4" id="KW-0808">Transferase</keyword>
<dbReference type="Proteomes" id="UP000482487">
    <property type="component" value="Unassembled WGS sequence"/>
</dbReference>
<dbReference type="Gene3D" id="2.160.10.10">
    <property type="entry name" value="Hexapeptide repeat proteins"/>
    <property type="match status" value="1"/>
</dbReference>